<name>A0A3M8T1B5_9GAMM</name>
<dbReference type="Pfam" id="PF04464">
    <property type="entry name" value="Glyphos_transf"/>
    <property type="match status" value="1"/>
</dbReference>
<proteinExistence type="predicted"/>
<dbReference type="Proteomes" id="UP000267049">
    <property type="component" value="Unassembled WGS sequence"/>
</dbReference>
<dbReference type="GO" id="GO:0016020">
    <property type="term" value="C:membrane"/>
    <property type="evidence" value="ECO:0007669"/>
    <property type="project" value="InterPro"/>
</dbReference>
<gene>
    <name evidence="1" type="ORF">EER27_09000</name>
</gene>
<keyword evidence="1" id="KW-0808">Transferase</keyword>
<dbReference type="GO" id="GO:0047355">
    <property type="term" value="F:CDP-glycerol glycerophosphotransferase activity"/>
    <property type="evidence" value="ECO:0007669"/>
    <property type="project" value="InterPro"/>
</dbReference>
<accession>A0A3M8T1B5</accession>
<comment type="caution">
    <text evidence="1">The sequence shown here is derived from an EMBL/GenBank/DDBJ whole genome shotgun (WGS) entry which is preliminary data.</text>
</comment>
<dbReference type="EMBL" id="RIBS01000003">
    <property type="protein sequence ID" value="RNF84492.1"/>
    <property type="molecule type" value="Genomic_DNA"/>
</dbReference>
<evidence type="ECO:0000313" key="1">
    <source>
        <dbReference type="EMBL" id="RNF84492.1"/>
    </source>
</evidence>
<organism evidence="1 2">
    <name type="scientific">Montanilutibacter psychrotolerans</name>
    <dbReference type="NCBI Taxonomy" id="1327343"/>
    <lineage>
        <taxon>Bacteria</taxon>
        <taxon>Pseudomonadati</taxon>
        <taxon>Pseudomonadota</taxon>
        <taxon>Gammaproteobacteria</taxon>
        <taxon>Lysobacterales</taxon>
        <taxon>Lysobacteraceae</taxon>
        <taxon>Montanilutibacter</taxon>
    </lineage>
</organism>
<dbReference type="PIRSF" id="PIRSF028458">
    <property type="entry name" value="UCP028458_glyceroPtfrase"/>
    <property type="match status" value="1"/>
</dbReference>
<dbReference type="OrthoDB" id="6212418at2"/>
<dbReference type="Gene3D" id="3.40.50.12580">
    <property type="match status" value="1"/>
</dbReference>
<dbReference type="InterPro" id="IPR016886">
    <property type="entry name" value="UCP028458_glyceroPtfrase"/>
</dbReference>
<dbReference type="InterPro" id="IPR007554">
    <property type="entry name" value="Glycerophosphate_synth"/>
</dbReference>
<dbReference type="SUPFAM" id="SSF53756">
    <property type="entry name" value="UDP-Glycosyltransferase/glycogen phosphorylase"/>
    <property type="match status" value="1"/>
</dbReference>
<reference evidence="1 2" key="1">
    <citation type="submission" date="2018-11" db="EMBL/GenBank/DDBJ databases">
        <title>Lysobacter cryohumiis sp. nov., isolated from soil in the Tianshan Mountains, Xinjiang, China.</title>
        <authorList>
            <person name="Luo Y."/>
            <person name="Sheng H."/>
        </authorList>
    </citation>
    <scope>NUCLEOTIDE SEQUENCE [LARGE SCALE GENOMIC DNA]</scope>
    <source>
        <strain evidence="1 2">ZS60</strain>
    </source>
</reference>
<evidence type="ECO:0000313" key="2">
    <source>
        <dbReference type="Proteomes" id="UP000267049"/>
    </source>
</evidence>
<dbReference type="AlphaFoldDB" id="A0A3M8T1B5"/>
<keyword evidence="2" id="KW-1185">Reference proteome</keyword>
<dbReference type="InterPro" id="IPR043148">
    <property type="entry name" value="TagF_C"/>
</dbReference>
<protein>
    <submittedName>
        <fullName evidence="1">CDP-glycerol glycerophosphotransferase</fullName>
    </submittedName>
</protein>
<sequence length="351" mass="38494">MADYLLFATERYALPILQPLAQALQAAGHGVHAWFADGAASARLPEPVRMVGLREAVALRPRAVFSAANWVPPFVSGAKVQLFHGFNVEKRDDARGHFRVRGLFDLYCTQGPATTAPFVELAARHRHFAVVETGWPKLDPLFRDDDGAAAALRAPADGRPVVLFASTFTERLSAAPHLFEAIAAEVARGDRYWLLTLHPKCPPALFERYRTLEGPNAAFFETEQLVAAQRAADVLVADTTSVVSEFVVQRKPVVTFRNRAPKPHMLDFDDASALPQMLQRAFAPTPELQAALAAYADAIHPLRDGRASERVIAATEDLLAGRLGPLRSKPWGGRLRALQIRRELGYWGPGG</sequence>